<gene>
    <name evidence="2" type="ORF">CVT25_012277</name>
</gene>
<dbReference type="Proteomes" id="UP000283269">
    <property type="component" value="Unassembled WGS sequence"/>
</dbReference>
<dbReference type="OrthoDB" id="3066206at2759"/>
<reference evidence="2 3" key="1">
    <citation type="journal article" date="2018" name="Evol. Lett.">
        <title>Horizontal gene cluster transfer increased hallucinogenic mushroom diversity.</title>
        <authorList>
            <person name="Reynolds H.T."/>
            <person name="Vijayakumar V."/>
            <person name="Gluck-Thaler E."/>
            <person name="Korotkin H.B."/>
            <person name="Matheny P.B."/>
            <person name="Slot J.C."/>
        </authorList>
    </citation>
    <scope>NUCLEOTIDE SEQUENCE [LARGE SCALE GENOMIC DNA]</scope>
    <source>
        <strain evidence="2 3">2631</strain>
    </source>
</reference>
<feature type="region of interest" description="Disordered" evidence="1">
    <location>
        <begin position="123"/>
        <end position="168"/>
    </location>
</feature>
<dbReference type="EMBL" id="NHYD01001701">
    <property type="protein sequence ID" value="PPQ90114.1"/>
    <property type="molecule type" value="Genomic_DNA"/>
</dbReference>
<sequence length="731" mass="83202">MSNTHNATPIHKSWLSFLQKYQPQLSTLHGPAKAGKTLALAPKQLERARKEWLLELKRSGCRPHSWPTLPEEIGQLQQILRWRSLDMWHNVIGASKLSAHDPQTRPSSVSLSYQTWAKEEEDRLRNTGIHDHKATDTTRAKNVPTDKLPLKKTEESKSLESDAGTHKDKPRITILSPRLYGLTPNLFHRIWTSSADSSGLKDYALLKWRALMKEFYSMAKEYGERMEEVLRRIQSEHDVEKLLVTYDHYHQQLAEGVYKDWEQAISEWSEGYVKEKDSDRLDMDGDICEPNLASEEKFSSQREDQHDRPFQRHKNLEKDKIKKKKTSSTSRNRQSLGTRSRQFLRRSGAYQDSAYNSESTAQENHLFIRSVQQSRQSRARSGHGHTANIIEVVNNEFGSVHNHGHPPLTHDQAKAQRAKSAPFSDISAQRHHSSFITQTNPSIGKSPVSNRKGRSTQCVNQLPVRIAEGWSQTMSYGPPSSESSLSEGECHASMSINVHPYPLPHLQESFLCAEAGTISSRHITKEEEHHPESPFRDYSNLSLPPQLPIPAEYREPRKSPSIDFESIRVETANTSLLSVTDQIIPDDLLPPEIFAEIEAAYAEAWRIYADRMRRIDDVYCRMEEGNLLTCETETQKDVVEESDDSVFDTTESDIPVWTEDTGSDSDSSTPTPGSPVVSSGPLPSRFIELDADDEMPMNSQWTDSEVAGEHSGREMSFRWTAGPEIRLFRAR</sequence>
<feature type="compositionally biased region" description="Low complexity" evidence="1">
    <location>
        <begin position="664"/>
        <end position="684"/>
    </location>
</feature>
<evidence type="ECO:0000313" key="3">
    <source>
        <dbReference type="Proteomes" id="UP000283269"/>
    </source>
</evidence>
<feature type="region of interest" description="Disordered" evidence="1">
    <location>
        <begin position="294"/>
        <end position="361"/>
    </location>
</feature>
<evidence type="ECO:0000313" key="2">
    <source>
        <dbReference type="EMBL" id="PPQ90114.1"/>
    </source>
</evidence>
<evidence type="ECO:0000256" key="1">
    <source>
        <dbReference type="SAM" id="MobiDB-lite"/>
    </source>
</evidence>
<comment type="caution">
    <text evidence="2">The sequence shown here is derived from an EMBL/GenBank/DDBJ whole genome shotgun (WGS) entry which is preliminary data.</text>
</comment>
<feature type="compositionally biased region" description="Basic and acidic residues" evidence="1">
    <location>
        <begin position="294"/>
        <end position="320"/>
    </location>
</feature>
<feature type="compositionally biased region" description="Basic and acidic residues" evidence="1">
    <location>
        <begin position="148"/>
        <end position="168"/>
    </location>
</feature>
<dbReference type="InParanoid" id="A0A409XH92"/>
<accession>A0A409XH92</accession>
<organism evidence="2 3">
    <name type="scientific">Psilocybe cyanescens</name>
    <dbReference type="NCBI Taxonomy" id="93625"/>
    <lineage>
        <taxon>Eukaryota</taxon>
        <taxon>Fungi</taxon>
        <taxon>Dikarya</taxon>
        <taxon>Basidiomycota</taxon>
        <taxon>Agaricomycotina</taxon>
        <taxon>Agaricomycetes</taxon>
        <taxon>Agaricomycetidae</taxon>
        <taxon>Agaricales</taxon>
        <taxon>Agaricineae</taxon>
        <taxon>Strophariaceae</taxon>
        <taxon>Psilocybe</taxon>
    </lineage>
</organism>
<protein>
    <submittedName>
        <fullName evidence="2">Uncharacterized protein</fullName>
    </submittedName>
</protein>
<name>A0A409XH92_PSICY</name>
<feature type="region of interest" description="Disordered" evidence="1">
    <location>
        <begin position="437"/>
        <end position="457"/>
    </location>
</feature>
<feature type="compositionally biased region" description="Polar residues" evidence="1">
    <location>
        <begin position="327"/>
        <end position="341"/>
    </location>
</feature>
<feature type="compositionally biased region" description="Basic and acidic residues" evidence="1">
    <location>
        <begin position="123"/>
        <end position="139"/>
    </location>
</feature>
<proteinExistence type="predicted"/>
<keyword evidence="3" id="KW-1185">Reference proteome</keyword>
<dbReference type="AlphaFoldDB" id="A0A409XH92"/>
<feature type="region of interest" description="Disordered" evidence="1">
    <location>
        <begin position="635"/>
        <end position="715"/>
    </location>
</feature>